<protein>
    <submittedName>
        <fullName evidence="2">GPI transamidase component PIG-T</fullName>
    </submittedName>
</protein>
<keyword evidence="1" id="KW-0812">Transmembrane</keyword>
<comment type="caution">
    <text evidence="2">The sequence shown here is derived from an EMBL/GenBank/DDBJ whole genome shotgun (WGS) entry which is preliminary data.</text>
</comment>
<proteinExistence type="predicted"/>
<dbReference type="PANTHER" id="PTHR12959:SF11">
    <property type="entry name" value="GPI TRANSAMIDASE COMPONENT PIG-T"/>
    <property type="match status" value="1"/>
</dbReference>
<keyword evidence="1" id="KW-0472">Membrane</keyword>
<dbReference type="Pfam" id="PF04113">
    <property type="entry name" value="Gpi16"/>
    <property type="match status" value="1"/>
</dbReference>
<dbReference type="PANTHER" id="PTHR12959">
    <property type="entry name" value="GPI TRANSAMIDASE COMPONENT PIG-T-RELATED"/>
    <property type="match status" value="1"/>
</dbReference>
<evidence type="ECO:0000313" key="2">
    <source>
        <dbReference type="EMBL" id="PNH02685.1"/>
    </source>
</evidence>
<sequence length="146" mass="15300">MTSTAAFQPLVHGPHRQCLVWDAFFSVILAHRPQNHASHVSQAIQNSSLYTAGLLVPLAAPDFSMPYNVLCLSSTVLAVYFGAMLNLLLARPPPAAADPGARAAGGAGRTKALQVVGLVAAFAALALYLDQELREQLVSGLGLSHA</sequence>
<accession>A0A2J7ZQZ1</accession>
<feature type="transmembrane region" description="Helical" evidence="1">
    <location>
        <begin position="67"/>
        <end position="90"/>
    </location>
</feature>
<keyword evidence="3" id="KW-1185">Reference proteome</keyword>
<dbReference type="InterPro" id="IPR007245">
    <property type="entry name" value="PIG-T"/>
</dbReference>
<dbReference type="Proteomes" id="UP000236333">
    <property type="component" value="Unassembled WGS sequence"/>
</dbReference>
<dbReference type="AlphaFoldDB" id="A0A2J7ZQZ1"/>
<dbReference type="GO" id="GO:0016255">
    <property type="term" value="P:attachment of GPI anchor to protein"/>
    <property type="evidence" value="ECO:0007669"/>
    <property type="project" value="InterPro"/>
</dbReference>
<evidence type="ECO:0000313" key="3">
    <source>
        <dbReference type="Proteomes" id="UP000236333"/>
    </source>
</evidence>
<dbReference type="EMBL" id="PGGS01000610">
    <property type="protein sequence ID" value="PNH02685.1"/>
    <property type="molecule type" value="Genomic_DNA"/>
</dbReference>
<feature type="transmembrane region" description="Helical" evidence="1">
    <location>
        <begin position="111"/>
        <end position="129"/>
    </location>
</feature>
<dbReference type="OrthoDB" id="331263at2759"/>
<dbReference type="GO" id="GO:0042765">
    <property type="term" value="C:GPI-anchor transamidase complex"/>
    <property type="evidence" value="ECO:0007669"/>
    <property type="project" value="InterPro"/>
</dbReference>
<reference evidence="2 3" key="1">
    <citation type="journal article" date="2017" name="Mol. Biol. Evol.">
        <title>The 4-celled Tetrabaena socialis nuclear genome reveals the essential components for genetic control of cell number at the origin of multicellularity in the volvocine lineage.</title>
        <authorList>
            <person name="Featherston J."/>
            <person name="Arakaki Y."/>
            <person name="Hanschen E.R."/>
            <person name="Ferris P.J."/>
            <person name="Michod R.E."/>
            <person name="Olson B.J.S.C."/>
            <person name="Nozaki H."/>
            <person name="Durand P.M."/>
        </authorList>
    </citation>
    <scope>NUCLEOTIDE SEQUENCE [LARGE SCALE GENOMIC DNA]</scope>
    <source>
        <strain evidence="2 3">NIES-571</strain>
    </source>
</reference>
<keyword evidence="1" id="KW-1133">Transmembrane helix</keyword>
<name>A0A2J7ZQZ1_9CHLO</name>
<evidence type="ECO:0000256" key="1">
    <source>
        <dbReference type="SAM" id="Phobius"/>
    </source>
</evidence>
<gene>
    <name evidence="2" type="ORF">TSOC_011315</name>
</gene>
<organism evidence="2 3">
    <name type="scientific">Tetrabaena socialis</name>
    <dbReference type="NCBI Taxonomy" id="47790"/>
    <lineage>
        <taxon>Eukaryota</taxon>
        <taxon>Viridiplantae</taxon>
        <taxon>Chlorophyta</taxon>
        <taxon>core chlorophytes</taxon>
        <taxon>Chlorophyceae</taxon>
        <taxon>CS clade</taxon>
        <taxon>Chlamydomonadales</taxon>
        <taxon>Tetrabaenaceae</taxon>
        <taxon>Tetrabaena</taxon>
    </lineage>
</organism>